<reference evidence="1" key="1">
    <citation type="submission" date="2014-12" db="EMBL/GenBank/DDBJ databases">
        <title>Insight into the proteome of Arion vulgaris.</title>
        <authorList>
            <person name="Aradska J."/>
            <person name="Bulat T."/>
            <person name="Smidak R."/>
            <person name="Sarate P."/>
            <person name="Gangsoo J."/>
            <person name="Sialana F."/>
            <person name="Bilban M."/>
            <person name="Lubec G."/>
        </authorList>
    </citation>
    <scope>NUCLEOTIDE SEQUENCE</scope>
    <source>
        <tissue evidence="1">Skin</tissue>
    </source>
</reference>
<evidence type="ECO:0000313" key="1">
    <source>
        <dbReference type="EMBL" id="CEK48778.1"/>
    </source>
</evidence>
<accession>A0A0B6XY33</accession>
<feature type="non-terminal residue" evidence="1">
    <location>
        <position position="1"/>
    </location>
</feature>
<name>A0A0B6XY33_9EUPU</name>
<organism evidence="1">
    <name type="scientific">Arion vulgaris</name>
    <dbReference type="NCBI Taxonomy" id="1028688"/>
    <lineage>
        <taxon>Eukaryota</taxon>
        <taxon>Metazoa</taxon>
        <taxon>Spiralia</taxon>
        <taxon>Lophotrochozoa</taxon>
        <taxon>Mollusca</taxon>
        <taxon>Gastropoda</taxon>
        <taxon>Heterobranchia</taxon>
        <taxon>Euthyneura</taxon>
        <taxon>Panpulmonata</taxon>
        <taxon>Eupulmonata</taxon>
        <taxon>Stylommatophora</taxon>
        <taxon>Helicina</taxon>
        <taxon>Arionoidea</taxon>
        <taxon>Arionidae</taxon>
        <taxon>Arion</taxon>
    </lineage>
</organism>
<proteinExistence type="predicted"/>
<dbReference type="AlphaFoldDB" id="A0A0B6XY33"/>
<feature type="non-terminal residue" evidence="1">
    <location>
        <position position="100"/>
    </location>
</feature>
<sequence>LDWMIAKTNKLVIVLVGTHCDKLTVSQMSKVSRDVRRKVTMYLDHQSEFIKQQIKVIEERPHISPTLSDQLKTFMRLLQTKITVYTEVICTSAKMFVGFD</sequence>
<dbReference type="EMBL" id="HACG01001913">
    <property type="protein sequence ID" value="CEK48778.1"/>
    <property type="molecule type" value="Transcribed_RNA"/>
</dbReference>
<gene>
    <name evidence="1" type="primary">ORF5175</name>
</gene>
<protein>
    <submittedName>
        <fullName evidence="1">Uncharacterized protein</fullName>
    </submittedName>
</protein>